<proteinExistence type="predicted"/>
<dbReference type="Proteomes" id="UP000003571">
    <property type="component" value="Unassembled WGS sequence"/>
</dbReference>
<dbReference type="EMBL" id="AGRW01000041">
    <property type="protein sequence ID" value="EIC02322.1"/>
    <property type="molecule type" value="Genomic_DNA"/>
</dbReference>
<evidence type="ECO:0000313" key="3">
    <source>
        <dbReference type="Proteomes" id="UP000003571"/>
    </source>
</evidence>
<protein>
    <recommendedName>
        <fullName evidence="1">pEK499-p136 HEPN domain-containing protein</fullName>
    </recommendedName>
</protein>
<feature type="domain" description="pEK499-p136 HEPN" evidence="1">
    <location>
        <begin position="5"/>
        <end position="162"/>
    </location>
</feature>
<reference evidence="2 3" key="1">
    <citation type="submission" date="2011-09" db="EMBL/GenBank/DDBJ databases">
        <title>The draft genome of Treponema saccharophilum DSM 2985.</title>
        <authorList>
            <consortium name="US DOE Joint Genome Institute (JGI-PGF)"/>
            <person name="Lucas S."/>
            <person name="Copeland A."/>
            <person name="Lapidus A."/>
            <person name="Glavina del Rio T."/>
            <person name="Dalin E."/>
            <person name="Tice H."/>
            <person name="Bruce D."/>
            <person name="Goodwin L."/>
            <person name="Pitluck S."/>
            <person name="Peters L."/>
            <person name="Kyrpides N."/>
            <person name="Mavromatis K."/>
            <person name="Ivanova N."/>
            <person name="Markowitz V."/>
            <person name="Cheng J.-F."/>
            <person name="Hugenholtz P."/>
            <person name="Woyke T."/>
            <person name="Wu D."/>
            <person name="Gronow S."/>
            <person name="Wellnitz S."/>
            <person name="Brambilla E."/>
            <person name="Klenk H.-P."/>
            <person name="Eisen J.A."/>
        </authorList>
    </citation>
    <scope>NUCLEOTIDE SEQUENCE [LARGE SCALE GENOMIC DNA]</scope>
    <source>
        <strain evidence="2 3">DSM 2985</strain>
    </source>
</reference>
<dbReference type="InterPro" id="IPR041318">
    <property type="entry name" value="pEK499_p136"/>
</dbReference>
<dbReference type="Pfam" id="PF18736">
    <property type="entry name" value="pEK499_p136"/>
    <property type="match status" value="1"/>
</dbReference>
<name>H7EJG1_9SPIR</name>
<dbReference type="OrthoDB" id="7060015at2"/>
<gene>
    <name evidence="2" type="ORF">TresaDRAFT_1586</name>
</gene>
<evidence type="ECO:0000313" key="2">
    <source>
        <dbReference type="EMBL" id="EIC02322.1"/>
    </source>
</evidence>
<keyword evidence="3" id="KW-1185">Reference proteome</keyword>
<dbReference type="RefSeq" id="WP_002703471.1">
    <property type="nucleotide sequence ID" value="NZ_AGRW01000041.1"/>
</dbReference>
<dbReference type="AlphaFoldDB" id="H7EJG1"/>
<evidence type="ECO:0000259" key="1">
    <source>
        <dbReference type="Pfam" id="PF18736"/>
    </source>
</evidence>
<organism evidence="2 3">
    <name type="scientific">Treponema saccharophilum DSM 2985</name>
    <dbReference type="NCBI Taxonomy" id="907348"/>
    <lineage>
        <taxon>Bacteria</taxon>
        <taxon>Pseudomonadati</taxon>
        <taxon>Spirochaetota</taxon>
        <taxon>Spirochaetia</taxon>
        <taxon>Spirochaetales</taxon>
        <taxon>Treponemataceae</taxon>
        <taxon>Treponema</taxon>
    </lineage>
</organism>
<accession>H7EJG1</accession>
<dbReference type="PATRIC" id="fig|907348.3.peg.1052"/>
<sequence length="181" mass="21045">MITEKLSENYAKEFISRTETILSQYNEIVATKLEAEHRESEFYDVSLFINCLYGLLMMPSKLNKSVLEKYENATDFLSEHGFSDAIFFTTEPKREINLEEFVRSIRNGMGHWKEDEIEKLKNQGFDYEPKTEGALIEKIIIHGSFGYKSKTILTTTVLNIASEANRNKILGFLKFIYKTEK</sequence>
<comment type="caution">
    <text evidence="2">The sequence shown here is derived from an EMBL/GenBank/DDBJ whole genome shotgun (WGS) entry which is preliminary data.</text>
</comment>